<dbReference type="InterPro" id="IPR048636">
    <property type="entry name" value="Csf1_N"/>
</dbReference>
<evidence type="ECO:0000259" key="3">
    <source>
        <dbReference type="Pfam" id="PF21678"/>
    </source>
</evidence>
<reference evidence="5 6" key="1">
    <citation type="submission" date="2024-06" db="EMBL/GenBank/DDBJ databases">
        <title>Complete genome of Phlyctema vagabunda strain 19-DSS-EL-015.</title>
        <authorList>
            <person name="Fiorenzani C."/>
        </authorList>
    </citation>
    <scope>NUCLEOTIDE SEQUENCE [LARGE SCALE GENOMIC DNA]</scope>
    <source>
        <strain evidence="5 6">19-DSS-EL-015</strain>
    </source>
</reference>
<evidence type="ECO:0000313" key="5">
    <source>
        <dbReference type="EMBL" id="KAL3418260.1"/>
    </source>
</evidence>
<keyword evidence="6" id="KW-1185">Reference proteome</keyword>
<sequence>MSSGGLTATDLRPDLGFNWVFLVELLVCGIVTLFFLFYFNRVFATLISYGIRAWTWHKYRVYIDIQALQISLLGGRVFFKGLRYHGNNETILVHSGFITWTYWLRNVRELEIENVNDLEQDRPTSGSNDGGKRSTTSEDAEQKKDGGEAGAKYPPPKLPCRFNILLTGVEWFVYNKSAAYDAVLAGMLQDDREFVSDNGYEQPNAKQDLKGEKGERTGKRSSSGSDTSYTKANPESQKPNQHSTSPEKTAYGTQTYNTASHQSTFDSQQETKPPVHTSPEGAFILRFLPVHISCSKAALVLGNENTKSVLIAKVDKASGEIDAAKCNPLDQYRQLINFDLEHPVVQIKPNDDYKEDQSAAASKTKRGADSDDVPAHEHTHSFFHRQRRKAYHALQDLVPYLRSSVESFSSNSTEDQPTSTKAGAASSNWQGLSRYLDENEQDDKARWSSIEYATVSTIIDSPKAKMSFYWDVVGTVSKDSEPTESNLDKLDNINGKNAPDWGINLSIQGAIINYGPWADRQRADIQRVFFPSLCKDAKPAKKLVPGQFRVPTEFKLYVQFDEETILRVPIREESKNWKWTKQADTMGTHQQVQKRNSNKSRKRKSDKGNPSPEIRPFGWLDIKVGADATISYVMDMVAGPSGFSNQVALDLPNIEITTSVNHGLLWRSRANQILCDLSNPLQWNTLRSWKFDIASQGLELFLLREHIFLLTDLVDDWGSGPPPEYLTFTPFEYLLNLKLEDFQLYLNVNDSNIINNPSDLDDNTFIIIFGAALTADVSIPLINYRPHRNEVAFSVKANTGGLQLHVPPWNTQASFLASLELAQLKTLGIDGSYQYCSTTSVGNTDTLILNVHGHSPSCHFYGFVIRYFLKVKDNYFGEDIHFKTLEEHQETLRAKRETALVENIQPQKKSNDLDVILGVTANESSVILPSNLYSAKNHTRIEIATLAADMRFTNYYMDLEVELSTLGFSQGNADDGIGTPLSATSSTQLFIDGINVTGNRLFGLPPTEPTYMCNWDFAVGAVTGECTSEFLKQIAQGGSCFAFSFDDDENALPSISEILLHDVTFLRQSFTSIHVWLHVDEAAFLISTGEMSLYFNDWAGSRYSTRVDINIPRLQLGCVDAESASRHRSRANQSVETHALIETTVSFAMIERKLGFFKERDLQQEHIRYHDQRTRRTDFLLRPGVQEAAIPDAIDVPAMCVPPMPEPIMEGSDSQMASENSSMVSSLRSARGLVKRKSSFLSFSSTSQRSGNSVVRPQSSLRIREPSTSVPRSRSTHLNKPASHRDQLRDPSASTGRPSSFYSAVGDSRGLPPTSVTFSSSFIAPYFPLESVYPDEKDLPPLTKNREEPSTAKETYLQLDDIQPDRVDDAATHTSLIVELPFGVAAFFTPKAIDAVASLLAVLQPTDPIDLLDSLQIASMRDVFDLNKQKVMTSKVLDLSVRAPEIKIRFLNFSDAAERSCDKHDQYDLSLVRLAVTSRSETAVKPRSTTITSRSETVPRSHGIAKPRESSSLHLSLAAAGLSAKERFGDLDDPQAAINGGFEDLVFWMASGNITSANISLKVIEATTVSRKIEYLASLLHRTNITVESISETFSDVFARPQARLQTLIHLVATGGQEAKDPSFLTRPSYVLRSATDHLRTNDSWKVVSRLRHMYTSLDSNARREIAFSCINNPSPVSLEAQHLVLSVFTQWRSWDLNNLKTCLVMSRVYGSSTDISTNAPELRTHSLLSVSFRAELIRLVLDPGPKQNEISFSAITTIVETKVDFPETEPEPRTQAVPTHKTTIQLHCGDASINLNWDLCELTGDILKLYHQSDVNNHAASIASTTHSRLKAINSDSIVSPRKVFHVVVTSGSGSIALDTINLHAVSISKGLKFSFVMDSNAGDGETLANIMVAAEAATSKIRSHSQELTLSQLRFPCVFLSFERGTTNGTTKNLFKVAASSQELSYVVRQDTLALIEVIDLLLGDEVTQLSELRKNLPTSSTSKPQPTLAETETINKVNVALFLDMYHISIPLLQSLTYNISGVVARTTVVAQLGSSIVFDFDIKEHSHDIQTSNCKPHSISLLQMPPTNGRITSTAHNQETVISVFASVEPVELDAAAIHSLLTALNRPEISSVINDVQEDIKGIKEHVAQIFGSSKGETQSKDSIQSDIGKPVIYDAHLTLAGFDIFAKSPEAEVAQNTARIDFNLGSVQFHATNRLNAEGPALAFPEIRVGLRHIIFQLSKWADDHMEPCGSLIFEAFLTATSKQTESRDDVRSYHLRSDKLEINLFAETASSVVDIMGHLKNKIKDLDLSREKNYLRKLRKAKPRIAFNDEQQSETESLSASTTLFESMYSLELLNIQVSWLVGSVKSSEEEVEDLVLSLKRIDLSTRKENSARLTIEDLQLQMVPVSQNKSLRSLNSALLPEVIFNVGYVSTSDARRLAFQAAGKSLDLRLTSQFIRPASELKRSIGSSVEKVRAATAMWNTHATSDPSANNTTKPFFGKKRMESLLVDADFAGAVVHLSGKKVLRSQARNGENASGRYGQFTHTDANSDTVLRAPGLAWKVEYKDSGLDESSLNAEVKVDASSNILYPAVVPLILEISSAVKEVVSDDSDARESSQLKTSPQKFMKADEDNILTADPSAVLGRTRLNLGLRICRQEFSLSCQPIARVAATARFDNIYMTINTVRSTEHGHFFAASATFQKLQASVQHVYSREATGSFAVDSIFVSLMNSKHVSGTSGVSAILNISPMKALVNAKQLQDFLLFREIWVPPEIRQGSATPMQSPATQQSQTFLVQRYQEVAATGAFPWNATVSIEELDVQLDLGQAIGKSAFVISKFWISSKKNSDWEQNLCLGFDRVGVDSSGRMSGFVTLQDFKMRTSIQWPAREKALNQTPLVQGSLAFSQFRVKAAFDYQAFLVADITSFEFLMYNVRSGSNATSDRLVAILNGEAVQVFCTTTSASQALALYQAFLRLVQEKRTNYEASLTEIERFMRRKSVAQPAANPVLTQYDGSGDINNSKSPISLHTDVIVTLKAVNLGAFPSTFSDHQVFKLEALNAQARFAVNMDNGKIHSTLGLTLGQLRIGLAGVKRVDPPKSVGDISVEDVVSSATGSRGGTILKVPKVEATMQTWQVPNSNHIDYIFKSSFEGKVEVGWNYSRISYIRNMWATHSKALAQRLGKPLPPSAVKITGVPDGEDGERKTGEQQKITAEVNVPQSKYDYAALEAPIIETPQLRDMGEATPPLEWIGLHRDRLPNLTHQIVIVTLLELASEVEDAYGKILGSS</sequence>
<feature type="compositionally biased region" description="Polar residues" evidence="1">
    <location>
        <begin position="1292"/>
        <end position="1302"/>
    </location>
</feature>
<feature type="compositionally biased region" description="Polar residues" evidence="1">
    <location>
        <begin position="579"/>
        <end position="593"/>
    </location>
</feature>
<feature type="region of interest" description="Disordered" evidence="1">
    <location>
        <begin position="408"/>
        <end position="427"/>
    </location>
</feature>
<dbReference type="PANTHER" id="PTHR32085:SF3">
    <property type="entry name" value="PROTEIN CSF1"/>
    <property type="match status" value="1"/>
</dbReference>
<evidence type="ECO:0000259" key="4">
    <source>
        <dbReference type="Pfam" id="PF25038"/>
    </source>
</evidence>
<dbReference type="InterPro" id="IPR029636">
    <property type="entry name" value="Csf1"/>
</dbReference>
<feature type="compositionally biased region" description="Basic and acidic residues" evidence="1">
    <location>
        <begin position="366"/>
        <end position="380"/>
    </location>
</feature>
<feature type="compositionally biased region" description="Basic and acidic residues" evidence="1">
    <location>
        <begin position="130"/>
        <end position="147"/>
    </location>
</feature>
<feature type="region of interest" description="Disordered" evidence="1">
    <location>
        <begin position="579"/>
        <end position="614"/>
    </location>
</feature>
<feature type="domain" description="Csf1 C-terminal region" evidence="4">
    <location>
        <begin position="2529"/>
        <end position="3268"/>
    </location>
</feature>
<dbReference type="Pfam" id="PF21678">
    <property type="entry name" value="Csf1_N"/>
    <property type="match status" value="1"/>
</dbReference>
<feature type="compositionally biased region" description="Polar residues" evidence="1">
    <location>
        <begin position="259"/>
        <end position="271"/>
    </location>
</feature>
<feature type="compositionally biased region" description="Basic and acidic residues" evidence="1">
    <location>
        <begin position="1335"/>
        <end position="1351"/>
    </location>
</feature>
<feature type="region of interest" description="Disordered" evidence="1">
    <location>
        <begin position="1485"/>
        <end position="1505"/>
    </location>
</feature>
<dbReference type="EMBL" id="JBFCZG010000009">
    <property type="protein sequence ID" value="KAL3418260.1"/>
    <property type="molecule type" value="Genomic_DNA"/>
</dbReference>
<evidence type="ECO:0000256" key="1">
    <source>
        <dbReference type="SAM" id="MobiDB-lite"/>
    </source>
</evidence>
<dbReference type="Pfam" id="PF25038">
    <property type="entry name" value="Csf1_C"/>
    <property type="match status" value="1"/>
</dbReference>
<feature type="compositionally biased region" description="Polar residues" evidence="1">
    <location>
        <begin position="220"/>
        <end position="251"/>
    </location>
</feature>
<feature type="region of interest" description="Disordered" evidence="1">
    <location>
        <begin position="1335"/>
        <end position="1355"/>
    </location>
</feature>
<evidence type="ECO:0000256" key="2">
    <source>
        <dbReference type="SAM" id="Phobius"/>
    </source>
</evidence>
<feature type="domain" description="Csf1 N-terminal" evidence="3">
    <location>
        <begin position="33"/>
        <end position="896"/>
    </location>
</feature>
<feature type="compositionally biased region" description="Polar residues" evidence="1">
    <location>
        <begin position="413"/>
        <end position="427"/>
    </location>
</feature>
<feature type="region of interest" description="Disordered" evidence="1">
    <location>
        <begin position="118"/>
        <end position="153"/>
    </location>
</feature>
<feature type="compositionally biased region" description="Polar residues" evidence="1">
    <location>
        <begin position="1212"/>
        <end position="1224"/>
    </location>
</feature>
<proteinExistence type="predicted"/>
<comment type="caution">
    <text evidence="5">The sequence shown here is derived from an EMBL/GenBank/DDBJ whole genome shotgun (WGS) entry which is preliminary data.</text>
</comment>
<feature type="region of interest" description="Disordered" evidence="1">
    <location>
        <begin position="1244"/>
        <end position="1306"/>
    </location>
</feature>
<keyword evidence="2" id="KW-0812">Transmembrane</keyword>
<feature type="compositionally biased region" description="Polar residues" evidence="1">
    <location>
        <begin position="1485"/>
        <end position="1498"/>
    </location>
</feature>
<feature type="compositionally biased region" description="Polar residues" evidence="1">
    <location>
        <begin position="1251"/>
        <end position="1278"/>
    </location>
</feature>
<dbReference type="InterPro" id="IPR056779">
    <property type="entry name" value="Csf1_C"/>
</dbReference>
<feature type="region of interest" description="Disordered" evidence="1">
    <location>
        <begin position="3170"/>
        <end position="3190"/>
    </location>
</feature>
<keyword evidence="2" id="KW-1133">Transmembrane helix</keyword>
<feature type="region of interest" description="Disordered" evidence="1">
    <location>
        <begin position="259"/>
        <end position="278"/>
    </location>
</feature>
<dbReference type="Proteomes" id="UP001629113">
    <property type="component" value="Unassembled WGS sequence"/>
</dbReference>
<organism evidence="5 6">
    <name type="scientific">Phlyctema vagabunda</name>
    <dbReference type="NCBI Taxonomy" id="108571"/>
    <lineage>
        <taxon>Eukaryota</taxon>
        <taxon>Fungi</taxon>
        <taxon>Dikarya</taxon>
        <taxon>Ascomycota</taxon>
        <taxon>Pezizomycotina</taxon>
        <taxon>Leotiomycetes</taxon>
        <taxon>Helotiales</taxon>
        <taxon>Dermateaceae</taxon>
        <taxon>Phlyctema</taxon>
    </lineage>
</organism>
<name>A0ABR4P4M6_9HELO</name>
<feature type="compositionally biased region" description="Basic residues" evidence="1">
    <location>
        <begin position="596"/>
        <end position="605"/>
    </location>
</feature>
<feature type="region of interest" description="Disordered" evidence="1">
    <location>
        <begin position="197"/>
        <end position="251"/>
    </location>
</feature>
<gene>
    <name evidence="5" type="ORF">PVAG01_09976</name>
</gene>
<feature type="region of interest" description="Disordered" evidence="1">
    <location>
        <begin position="1205"/>
        <end position="1224"/>
    </location>
</feature>
<evidence type="ECO:0000313" key="6">
    <source>
        <dbReference type="Proteomes" id="UP001629113"/>
    </source>
</evidence>
<accession>A0ABR4P4M6</accession>
<feature type="transmembrane region" description="Helical" evidence="2">
    <location>
        <begin position="20"/>
        <end position="40"/>
    </location>
</feature>
<feature type="region of interest" description="Disordered" evidence="1">
    <location>
        <begin position="347"/>
        <end position="384"/>
    </location>
</feature>
<protein>
    <submittedName>
        <fullName evidence="5">Fermentation associated protein</fullName>
    </submittedName>
</protein>
<keyword evidence="2" id="KW-0472">Membrane</keyword>
<feature type="compositionally biased region" description="Basic and acidic residues" evidence="1">
    <location>
        <begin position="207"/>
        <end position="218"/>
    </location>
</feature>
<dbReference type="PANTHER" id="PTHR32085">
    <property type="entry name" value="PROTEIN CSF1"/>
    <property type="match status" value="1"/>
</dbReference>